<dbReference type="SUPFAM" id="SSF46785">
    <property type="entry name" value="Winged helix' DNA-binding domain"/>
    <property type="match status" value="1"/>
</dbReference>
<dbReference type="Gene3D" id="1.10.10.10">
    <property type="entry name" value="Winged helix-like DNA-binding domain superfamily/Winged helix DNA-binding domain"/>
    <property type="match status" value="1"/>
</dbReference>
<proteinExistence type="predicted"/>
<sequence length="271" mass="31511">MHKKFYPLELDEWLSACKDLTKSQLSVLYYLRTVDPYSNGLKIKASVIAKELGISRKTVYESISVLKQKAYIELEDAEYILKVIPKGCKYDTFHSVTDLSPPGNCCHPQVTVVTCGLHDSPPGNKIHPQVTVVTPGLQSPPETIKQQAFQNPKINKEFKEFKDSLSKSQRESFLKFGLEKAQKLPHPPELPHKWIEAHWQEISAEWMKVQGRSPEIEQQQWQNHPCRNEWIEKIRSLGQFGFYAENRQEEKERREFFKWADANNLIWGEKT</sequence>
<name>A0ABU5UUI2_NODSP</name>
<dbReference type="InterPro" id="IPR036390">
    <property type="entry name" value="WH_DNA-bd_sf"/>
</dbReference>
<protein>
    <submittedName>
        <fullName evidence="1">Uncharacterized protein</fullName>
    </submittedName>
</protein>
<organism evidence="1 2">
    <name type="scientific">Nodularia spumigena UHCC 0060</name>
    <dbReference type="NCBI Taxonomy" id="3110300"/>
    <lineage>
        <taxon>Bacteria</taxon>
        <taxon>Bacillati</taxon>
        <taxon>Cyanobacteriota</taxon>
        <taxon>Cyanophyceae</taxon>
        <taxon>Nostocales</taxon>
        <taxon>Nodulariaceae</taxon>
        <taxon>Nodularia</taxon>
    </lineage>
</organism>
<evidence type="ECO:0000313" key="2">
    <source>
        <dbReference type="Proteomes" id="UP001303285"/>
    </source>
</evidence>
<gene>
    <name evidence="1" type="ORF">VB695_17235</name>
</gene>
<dbReference type="Proteomes" id="UP001303285">
    <property type="component" value="Unassembled WGS sequence"/>
</dbReference>
<reference evidence="1 2" key="1">
    <citation type="submission" date="2023-12" db="EMBL/GenBank/DDBJ databases">
        <title>Baltic Sea Cyanobacteria.</title>
        <authorList>
            <person name="Delbaje E."/>
            <person name="Fewer D.P."/>
            <person name="Shishido T.K."/>
        </authorList>
    </citation>
    <scope>NUCLEOTIDE SEQUENCE [LARGE SCALE GENOMIC DNA]</scope>
    <source>
        <strain evidence="1 2">UHCC 0060</strain>
    </source>
</reference>
<comment type="caution">
    <text evidence="1">The sequence shown here is derived from an EMBL/GenBank/DDBJ whole genome shotgun (WGS) entry which is preliminary data.</text>
</comment>
<dbReference type="RefSeq" id="WP_323244634.1">
    <property type="nucleotide sequence ID" value="NZ_JAYGHK010000062.1"/>
</dbReference>
<dbReference type="InterPro" id="IPR036388">
    <property type="entry name" value="WH-like_DNA-bd_sf"/>
</dbReference>
<evidence type="ECO:0000313" key="1">
    <source>
        <dbReference type="EMBL" id="MEA5609787.1"/>
    </source>
</evidence>
<dbReference type="EMBL" id="JAYGHK010000062">
    <property type="protein sequence ID" value="MEA5609787.1"/>
    <property type="molecule type" value="Genomic_DNA"/>
</dbReference>
<accession>A0ABU5UUI2</accession>
<keyword evidence="2" id="KW-1185">Reference proteome</keyword>